<protein>
    <submittedName>
        <fullName evidence="2">Putative integral membrane protein</fullName>
    </submittedName>
</protein>
<sequence>MILDAWFWTGTVIGVLSLLICLVAAAVRRHPADSAILSAAAVELFLIVYGVAGAIRQFSGDTLNGPGWEFWGYVITALLIPPLAVAWAITDKTRWANVVLAVAGPTVVVMLHRMQVIWYGQW</sequence>
<evidence type="ECO:0000256" key="1">
    <source>
        <dbReference type="SAM" id="Phobius"/>
    </source>
</evidence>
<feature type="transmembrane region" description="Helical" evidence="1">
    <location>
        <begin position="96"/>
        <end position="119"/>
    </location>
</feature>
<accession>A0A1R4IPE2</accession>
<feature type="transmembrane region" description="Helical" evidence="1">
    <location>
        <begin position="70"/>
        <end position="89"/>
    </location>
</feature>
<reference evidence="2 3" key="1">
    <citation type="submission" date="2017-02" db="EMBL/GenBank/DDBJ databases">
        <authorList>
            <person name="Peterson S.W."/>
        </authorList>
    </citation>
    <scope>NUCLEOTIDE SEQUENCE [LARGE SCALE GENOMIC DNA]</scope>
    <source>
        <strain evidence="2 3">2B3F</strain>
    </source>
</reference>
<dbReference type="RefSeq" id="WP_087133644.1">
    <property type="nucleotide sequence ID" value="NZ_FUKP01000020.1"/>
</dbReference>
<keyword evidence="1" id="KW-0812">Transmembrane</keyword>
<evidence type="ECO:0000313" key="3">
    <source>
        <dbReference type="Proteomes" id="UP000196230"/>
    </source>
</evidence>
<dbReference type="Proteomes" id="UP000196230">
    <property type="component" value="Unassembled WGS sequence"/>
</dbReference>
<proteinExistence type="predicted"/>
<feature type="transmembrane region" description="Helical" evidence="1">
    <location>
        <begin position="6"/>
        <end position="27"/>
    </location>
</feature>
<organism evidence="2 3">
    <name type="scientific">Micrococcus lylae</name>
    <dbReference type="NCBI Taxonomy" id="1273"/>
    <lineage>
        <taxon>Bacteria</taxon>
        <taxon>Bacillati</taxon>
        <taxon>Actinomycetota</taxon>
        <taxon>Actinomycetes</taxon>
        <taxon>Micrococcales</taxon>
        <taxon>Micrococcaceae</taxon>
        <taxon>Micrococcus</taxon>
    </lineage>
</organism>
<name>A0A1R4IPE2_9MICC</name>
<keyword evidence="1" id="KW-0472">Membrane</keyword>
<dbReference type="AlphaFoldDB" id="A0A1R4IPE2"/>
<keyword evidence="1" id="KW-1133">Transmembrane helix</keyword>
<evidence type="ECO:0000313" key="2">
    <source>
        <dbReference type="EMBL" id="SJN21093.1"/>
    </source>
</evidence>
<gene>
    <name evidence="2" type="ORF">FM125_03440</name>
</gene>
<feature type="transmembrane region" description="Helical" evidence="1">
    <location>
        <begin position="34"/>
        <end position="58"/>
    </location>
</feature>
<dbReference type="EMBL" id="FUKP01000020">
    <property type="protein sequence ID" value="SJN21093.1"/>
    <property type="molecule type" value="Genomic_DNA"/>
</dbReference>